<dbReference type="GeneID" id="25796888"/>
<name>G9N3L4_HYPVG</name>
<dbReference type="AlphaFoldDB" id="G9N3L4"/>
<sequence>MSNKGIHVTSLVKDLRQPWASGDLVILLLNCCFDANPSATAGIYLKRLGGDRYARARGNELARVHSDSHTILASICGIKSTSDIIGLYLEEPWTTMARVLEEHLEEERSQMGSELVRKRYQNAFYLKRNLLQGSRLFPGSQLRQMLIMDSHEIWRSFRFDGKSHDGDLVIKTYPNFKAVLVFESSRRKTSFLLFLVARDNNGNYEHDIDAVSLTPDDARDWHQNLSTVEEFIQTKTRFQARQTTPSIKVSLSPVILNMTSH</sequence>
<dbReference type="RefSeq" id="XP_013953095.1">
    <property type="nucleotide sequence ID" value="XM_014097620.1"/>
</dbReference>
<protein>
    <submittedName>
        <fullName evidence="1">Uncharacterized protein</fullName>
    </submittedName>
</protein>
<dbReference type="EMBL" id="ABDF02000085">
    <property type="protein sequence ID" value="EHK18898.1"/>
    <property type="molecule type" value="Genomic_DNA"/>
</dbReference>
<keyword evidence="2" id="KW-1185">Reference proteome</keyword>
<organism evidence="1 2">
    <name type="scientific">Hypocrea virens (strain Gv29-8 / FGSC 10586)</name>
    <name type="common">Gliocladium virens</name>
    <name type="synonym">Trichoderma virens</name>
    <dbReference type="NCBI Taxonomy" id="413071"/>
    <lineage>
        <taxon>Eukaryota</taxon>
        <taxon>Fungi</taxon>
        <taxon>Dikarya</taxon>
        <taxon>Ascomycota</taxon>
        <taxon>Pezizomycotina</taxon>
        <taxon>Sordariomycetes</taxon>
        <taxon>Hypocreomycetidae</taxon>
        <taxon>Hypocreales</taxon>
        <taxon>Hypocreaceae</taxon>
        <taxon>Trichoderma</taxon>
    </lineage>
</organism>
<comment type="caution">
    <text evidence="1">The sequence shown here is derived from an EMBL/GenBank/DDBJ whole genome shotgun (WGS) entry which is preliminary data.</text>
</comment>
<evidence type="ECO:0000313" key="1">
    <source>
        <dbReference type="EMBL" id="EHK18898.1"/>
    </source>
</evidence>
<dbReference type="VEuPathDB" id="FungiDB:TRIVIDRAFT_66924"/>
<dbReference type="Proteomes" id="UP000007115">
    <property type="component" value="Unassembled WGS sequence"/>
</dbReference>
<accession>G9N3L4</accession>
<evidence type="ECO:0000313" key="2">
    <source>
        <dbReference type="Proteomes" id="UP000007115"/>
    </source>
</evidence>
<gene>
    <name evidence="1" type="ORF">TRIVIDRAFT_66924</name>
</gene>
<dbReference type="HOGENOM" id="CLU_1065820_0_0_1"/>
<reference evidence="1 2" key="1">
    <citation type="journal article" date="2011" name="Genome Biol.">
        <title>Comparative genome sequence analysis underscores mycoparasitism as the ancestral life style of Trichoderma.</title>
        <authorList>
            <person name="Kubicek C.P."/>
            <person name="Herrera-Estrella A."/>
            <person name="Seidl-Seiboth V."/>
            <person name="Martinez D.A."/>
            <person name="Druzhinina I.S."/>
            <person name="Thon M."/>
            <person name="Zeilinger S."/>
            <person name="Casas-Flores S."/>
            <person name="Horwitz B.A."/>
            <person name="Mukherjee P.K."/>
            <person name="Mukherjee M."/>
            <person name="Kredics L."/>
            <person name="Alcaraz L.D."/>
            <person name="Aerts A."/>
            <person name="Antal Z."/>
            <person name="Atanasova L."/>
            <person name="Cervantes-Badillo M.G."/>
            <person name="Challacombe J."/>
            <person name="Chertkov O."/>
            <person name="McCluskey K."/>
            <person name="Coulpier F."/>
            <person name="Deshpande N."/>
            <person name="von Doehren H."/>
            <person name="Ebbole D.J."/>
            <person name="Esquivel-Naranjo E.U."/>
            <person name="Fekete E."/>
            <person name="Flipphi M."/>
            <person name="Glaser F."/>
            <person name="Gomez-Rodriguez E.Y."/>
            <person name="Gruber S."/>
            <person name="Han C."/>
            <person name="Henrissat B."/>
            <person name="Hermosa R."/>
            <person name="Hernandez-Onate M."/>
            <person name="Karaffa L."/>
            <person name="Kosti I."/>
            <person name="Le Crom S."/>
            <person name="Lindquist E."/>
            <person name="Lucas S."/>
            <person name="Luebeck M."/>
            <person name="Luebeck P.S."/>
            <person name="Margeot A."/>
            <person name="Metz B."/>
            <person name="Misra M."/>
            <person name="Nevalainen H."/>
            <person name="Omann M."/>
            <person name="Packer N."/>
            <person name="Perrone G."/>
            <person name="Uresti-Rivera E.E."/>
            <person name="Salamov A."/>
            <person name="Schmoll M."/>
            <person name="Seiboth B."/>
            <person name="Shapiro H."/>
            <person name="Sukno S."/>
            <person name="Tamayo-Ramos J.A."/>
            <person name="Tisch D."/>
            <person name="Wiest A."/>
            <person name="Wilkinson H.H."/>
            <person name="Zhang M."/>
            <person name="Coutinho P.M."/>
            <person name="Kenerley C.M."/>
            <person name="Monte E."/>
            <person name="Baker S.E."/>
            <person name="Grigoriev I.V."/>
        </authorList>
    </citation>
    <scope>NUCLEOTIDE SEQUENCE [LARGE SCALE GENOMIC DNA]</scope>
    <source>
        <strain evidence="2">Gv29-8 / FGSC 10586</strain>
    </source>
</reference>
<dbReference type="OrthoDB" id="674604at2759"/>
<proteinExistence type="predicted"/>
<dbReference type="InParanoid" id="G9N3L4"/>